<accession>A0A9Q0X6C3</accession>
<dbReference type="OrthoDB" id="8772022at2759"/>
<proteinExistence type="predicted"/>
<comment type="caution">
    <text evidence="1">The sequence shown here is derived from an EMBL/GenBank/DDBJ whole genome shotgun (WGS) entry which is preliminary data.</text>
</comment>
<protein>
    <submittedName>
        <fullName evidence="1">Uncharacterized protein</fullName>
    </submittedName>
</protein>
<name>A0A9Q0X6C3_9SAUR</name>
<dbReference type="SUPFAM" id="SSF53098">
    <property type="entry name" value="Ribonuclease H-like"/>
    <property type="match status" value="1"/>
</dbReference>
<dbReference type="InterPro" id="IPR012337">
    <property type="entry name" value="RNaseH-like_sf"/>
</dbReference>
<dbReference type="AlphaFoldDB" id="A0A9Q0X6C3"/>
<evidence type="ECO:0000313" key="1">
    <source>
        <dbReference type="EMBL" id="KAJ7303274.1"/>
    </source>
</evidence>
<gene>
    <name evidence="1" type="ORF">JRQ81_012213</name>
</gene>
<organism evidence="1 2">
    <name type="scientific">Phrynocephalus forsythii</name>
    <dbReference type="NCBI Taxonomy" id="171643"/>
    <lineage>
        <taxon>Eukaryota</taxon>
        <taxon>Metazoa</taxon>
        <taxon>Chordata</taxon>
        <taxon>Craniata</taxon>
        <taxon>Vertebrata</taxon>
        <taxon>Euteleostomi</taxon>
        <taxon>Lepidosauria</taxon>
        <taxon>Squamata</taxon>
        <taxon>Bifurcata</taxon>
        <taxon>Unidentata</taxon>
        <taxon>Episquamata</taxon>
        <taxon>Toxicofera</taxon>
        <taxon>Iguania</taxon>
        <taxon>Acrodonta</taxon>
        <taxon>Agamidae</taxon>
        <taxon>Agaminae</taxon>
        <taxon>Phrynocephalus</taxon>
    </lineage>
</organism>
<dbReference type="Proteomes" id="UP001142489">
    <property type="component" value="Unassembled WGS sequence"/>
</dbReference>
<dbReference type="EMBL" id="JAPFRF010000024">
    <property type="protein sequence ID" value="KAJ7303274.1"/>
    <property type="molecule type" value="Genomic_DNA"/>
</dbReference>
<reference evidence="1" key="1">
    <citation type="journal article" date="2023" name="DNA Res.">
        <title>Chromosome-level genome assembly of Phrynocephalus forsythii using third-generation DNA sequencing and Hi-C analysis.</title>
        <authorList>
            <person name="Qi Y."/>
            <person name="Zhao W."/>
            <person name="Zhao Y."/>
            <person name="Niu C."/>
            <person name="Cao S."/>
            <person name="Zhang Y."/>
        </authorList>
    </citation>
    <scope>NUCLEOTIDE SEQUENCE</scope>
    <source>
        <tissue evidence="1">Muscle</tissue>
    </source>
</reference>
<sequence>MEGTDQTSEKERETDSDQDFFFDVVEPTRRSAAEEEISRYLKTPRRELSPSSFEDFPRIRQIFLKYNTAVPSSAAVQCLFGLEGHIMTVERPSLSDEAFEQLVLLKQNRPRLTCSL</sequence>
<evidence type="ECO:0000313" key="2">
    <source>
        <dbReference type="Proteomes" id="UP001142489"/>
    </source>
</evidence>
<keyword evidence="2" id="KW-1185">Reference proteome</keyword>